<proteinExistence type="predicted"/>
<protein>
    <submittedName>
        <fullName evidence="2">Transposase</fullName>
    </submittedName>
</protein>
<dbReference type="InterPro" id="IPR009057">
    <property type="entry name" value="Homeodomain-like_sf"/>
</dbReference>
<comment type="caution">
    <text evidence="2">The sequence shown here is derived from an EMBL/GenBank/DDBJ whole genome shotgun (WGS) entry which is preliminary data.</text>
</comment>
<dbReference type="AlphaFoldDB" id="A0A9X2PWV6"/>
<sequence>MPTDPLRRLGRLEEDGFRRLAARLALLRAYARRRDTEGLSDAQAQAAIAEAFDQRTAAVDAWVYDVYESVTARTLRRWAQQFREEGLQGLIDKHGRRSERSYESYFGAGSELRKVALHYLADHPDCTSTELLDELAQHVDDDALPTRRTVQRFLRKMGG</sequence>
<dbReference type="SUPFAM" id="SSF46689">
    <property type="entry name" value="Homeodomain-like"/>
    <property type="match status" value="1"/>
</dbReference>
<dbReference type="InterPro" id="IPR055247">
    <property type="entry name" value="InsJ-like_HTH"/>
</dbReference>
<organism evidence="2 3">
    <name type="scientific">Salinibacter ruber</name>
    <dbReference type="NCBI Taxonomy" id="146919"/>
    <lineage>
        <taxon>Bacteria</taxon>
        <taxon>Pseudomonadati</taxon>
        <taxon>Rhodothermota</taxon>
        <taxon>Rhodothermia</taxon>
        <taxon>Rhodothermales</taxon>
        <taxon>Salinibacteraceae</taxon>
        <taxon>Salinibacter</taxon>
    </lineage>
</organism>
<evidence type="ECO:0000313" key="3">
    <source>
        <dbReference type="Proteomes" id="UP001155027"/>
    </source>
</evidence>
<dbReference type="RefSeq" id="WP_259080578.1">
    <property type="nucleotide sequence ID" value="NZ_JANUAU010000007.1"/>
</dbReference>
<reference evidence="2" key="1">
    <citation type="submission" date="2022-08" db="EMBL/GenBank/DDBJ databases">
        <title>Genomic Encyclopedia of Type Strains, Phase V (KMG-V): Genome sequencing to study the core and pangenomes of soil and plant-associated prokaryotes.</title>
        <authorList>
            <person name="Whitman W."/>
        </authorList>
    </citation>
    <scope>NUCLEOTIDE SEQUENCE</scope>
    <source>
        <strain evidence="2">0</strain>
    </source>
</reference>
<gene>
    <name evidence="2" type="ORF">GGP71_002283</name>
</gene>
<evidence type="ECO:0000259" key="1">
    <source>
        <dbReference type="Pfam" id="PF13518"/>
    </source>
</evidence>
<dbReference type="Pfam" id="PF13518">
    <property type="entry name" value="HTH_28"/>
    <property type="match status" value="1"/>
</dbReference>
<evidence type="ECO:0000313" key="2">
    <source>
        <dbReference type="EMBL" id="MCS3678352.1"/>
    </source>
</evidence>
<feature type="domain" description="Insertion element IS150 protein InsJ-like helix-turn-helix" evidence="1">
    <location>
        <begin position="71"/>
        <end position="97"/>
    </location>
</feature>
<name>A0A9X2PWV6_9BACT</name>
<dbReference type="EMBL" id="JANUAU010000007">
    <property type="protein sequence ID" value="MCS3678352.1"/>
    <property type="molecule type" value="Genomic_DNA"/>
</dbReference>
<dbReference type="Proteomes" id="UP001155027">
    <property type="component" value="Unassembled WGS sequence"/>
</dbReference>
<accession>A0A9X2PWV6</accession>